<evidence type="ECO:0000313" key="17">
    <source>
        <dbReference type="EMBL" id="EIC29584.1"/>
    </source>
</evidence>
<evidence type="ECO:0000259" key="15">
    <source>
        <dbReference type="Pfam" id="PF02687"/>
    </source>
</evidence>
<dbReference type="EMBL" id="CM001475">
    <property type="protein sequence ID" value="EIC29584.1"/>
    <property type="molecule type" value="Genomic_DNA"/>
</dbReference>
<comment type="subcellular location">
    <subcellularLocation>
        <location evidence="1">Cell inner membrane</location>
        <topology evidence="1">Multi-pass membrane protein</topology>
    </subcellularLocation>
</comment>
<dbReference type="RefSeq" id="WP_005371563.1">
    <property type="nucleotide sequence ID" value="NZ_CM001475.1"/>
</dbReference>
<evidence type="ECO:0000256" key="14">
    <source>
        <dbReference type="SAM" id="Phobius"/>
    </source>
</evidence>
<dbReference type="PANTHER" id="PTHR47755">
    <property type="entry name" value="CELL DIVISION PROTEIN FTSX"/>
    <property type="match status" value="1"/>
</dbReference>
<dbReference type="InterPro" id="IPR003838">
    <property type="entry name" value="ABC3_permease_C"/>
</dbReference>
<dbReference type="InterPro" id="IPR004513">
    <property type="entry name" value="FtsX"/>
</dbReference>
<dbReference type="GO" id="GO:0032153">
    <property type="term" value="C:cell division site"/>
    <property type="evidence" value="ECO:0007669"/>
    <property type="project" value="TreeGrafter"/>
</dbReference>
<comment type="function">
    <text evidence="12">Part of the ABC transporter FtsEX involved in cellular division.</text>
</comment>
<dbReference type="InterPro" id="IPR047590">
    <property type="entry name" value="FtsX_proteobact-type"/>
</dbReference>
<feature type="transmembrane region" description="Helical" evidence="14">
    <location>
        <begin position="303"/>
        <end position="325"/>
    </location>
</feature>
<keyword evidence="9 14" id="KW-1133">Transmembrane helix</keyword>
<keyword evidence="6 12" id="KW-0997">Cell inner membrane</keyword>
<keyword evidence="7 12" id="KW-0132">Cell division</keyword>
<evidence type="ECO:0000256" key="5">
    <source>
        <dbReference type="ARBA" id="ARBA00022475"/>
    </source>
</evidence>
<dbReference type="InterPro" id="IPR040690">
    <property type="entry name" value="FtsX_ECD"/>
</dbReference>
<feature type="transmembrane region" description="Helical" evidence="14">
    <location>
        <begin position="260"/>
        <end position="282"/>
    </location>
</feature>
<organism evidence="17 18">
    <name type="scientific">Methylomicrobium album BG8</name>
    <dbReference type="NCBI Taxonomy" id="686340"/>
    <lineage>
        <taxon>Bacteria</taxon>
        <taxon>Pseudomonadati</taxon>
        <taxon>Pseudomonadota</taxon>
        <taxon>Gammaproteobacteria</taxon>
        <taxon>Methylococcales</taxon>
        <taxon>Methylococcaceae</taxon>
        <taxon>Methylomicrobium</taxon>
    </lineage>
</organism>
<evidence type="ECO:0000313" key="18">
    <source>
        <dbReference type="Proteomes" id="UP000005090"/>
    </source>
</evidence>
<evidence type="ECO:0000256" key="4">
    <source>
        <dbReference type="ARBA" id="ARBA00021907"/>
    </source>
</evidence>
<evidence type="ECO:0000256" key="12">
    <source>
        <dbReference type="PIRNR" id="PIRNR003097"/>
    </source>
</evidence>
<evidence type="ECO:0000259" key="16">
    <source>
        <dbReference type="Pfam" id="PF18075"/>
    </source>
</evidence>
<evidence type="ECO:0000256" key="13">
    <source>
        <dbReference type="SAM" id="MobiDB-lite"/>
    </source>
</evidence>
<dbReference type="Gene3D" id="3.30.70.3040">
    <property type="match status" value="1"/>
</dbReference>
<feature type="region of interest" description="Disordered" evidence="13">
    <location>
        <begin position="1"/>
        <end position="21"/>
    </location>
</feature>
<accession>H8GNJ1</accession>
<evidence type="ECO:0000256" key="2">
    <source>
        <dbReference type="ARBA" id="ARBA00007379"/>
    </source>
</evidence>
<evidence type="ECO:0000256" key="11">
    <source>
        <dbReference type="ARBA" id="ARBA00023306"/>
    </source>
</evidence>
<comment type="similarity">
    <text evidence="2 12">Belongs to the ABC-4 integral membrane protein family. FtsX subfamily.</text>
</comment>
<dbReference type="Pfam" id="PF18075">
    <property type="entry name" value="FtsX_ECD"/>
    <property type="match status" value="1"/>
</dbReference>
<dbReference type="PANTHER" id="PTHR47755:SF1">
    <property type="entry name" value="CELL DIVISION PROTEIN FTSX"/>
    <property type="match status" value="1"/>
</dbReference>
<keyword evidence="10 12" id="KW-0472">Membrane</keyword>
<evidence type="ECO:0000256" key="8">
    <source>
        <dbReference type="ARBA" id="ARBA00022692"/>
    </source>
</evidence>
<keyword evidence="11 12" id="KW-0131">Cell cycle</keyword>
<dbReference type="Pfam" id="PF02687">
    <property type="entry name" value="FtsX"/>
    <property type="match status" value="1"/>
</dbReference>
<evidence type="ECO:0000256" key="6">
    <source>
        <dbReference type="ARBA" id="ARBA00022519"/>
    </source>
</evidence>
<dbReference type="Proteomes" id="UP000005090">
    <property type="component" value="Chromosome"/>
</dbReference>
<reference evidence="17 18" key="1">
    <citation type="journal article" date="2013" name="Genome Announc.">
        <title>Genome Sequence of the Obligate Gammaproteobacterial Methanotroph Methylomicrobium album Strain BG8.</title>
        <authorList>
            <person name="Kits K.D."/>
            <person name="Kalyuzhnaya M.G."/>
            <person name="Klotz M.G."/>
            <person name="Jetten M.S."/>
            <person name="Op den Camp H.J."/>
            <person name="Vuilleumier S."/>
            <person name="Bringel F."/>
            <person name="Dispirito A.A."/>
            <person name="Murrell J.C."/>
            <person name="Bruce D."/>
            <person name="Cheng J.F."/>
            <person name="Copeland A."/>
            <person name="Goodwin L."/>
            <person name="Hauser L."/>
            <person name="Lajus A."/>
            <person name="Land M.L."/>
            <person name="Lapidus A."/>
            <person name="Lucas S."/>
            <person name="Medigue C."/>
            <person name="Pitluck S."/>
            <person name="Woyke T."/>
            <person name="Zeytun A."/>
            <person name="Stein L.Y."/>
        </authorList>
    </citation>
    <scope>NUCLEOTIDE SEQUENCE [LARGE SCALE GENOMIC DNA]</scope>
    <source>
        <strain evidence="17 18">BG8</strain>
    </source>
</reference>
<dbReference type="HOGENOM" id="CLU_073546_0_0_6"/>
<keyword evidence="5 12" id="KW-1003">Cell membrane</keyword>
<feature type="domain" description="FtsX extracellular" evidence="16">
    <location>
        <begin position="93"/>
        <end position="186"/>
    </location>
</feature>
<evidence type="ECO:0000256" key="10">
    <source>
        <dbReference type="ARBA" id="ARBA00023136"/>
    </source>
</evidence>
<evidence type="ECO:0000256" key="3">
    <source>
        <dbReference type="ARBA" id="ARBA00011160"/>
    </source>
</evidence>
<name>H8GNJ1_METAL</name>
<evidence type="ECO:0000256" key="9">
    <source>
        <dbReference type="ARBA" id="ARBA00022989"/>
    </source>
</evidence>
<dbReference type="NCBIfam" id="TIGR00439">
    <property type="entry name" value="FtsX_Gneg"/>
    <property type="match status" value="1"/>
</dbReference>
<comment type="subunit">
    <text evidence="3">Forms a membrane-associated complex with FtsE.</text>
</comment>
<proteinExistence type="inferred from homology"/>
<evidence type="ECO:0000256" key="7">
    <source>
        <dbReference type="ARBA" id="ARBA00022618"/>
    </source>
</evidence>
<dbReference type="GO" id="GO:0051301">
    <property type="term" value="P:cell division"/>
    <property type="evidence" value="ECO:0007669"/>
    <property type="project" value="UniProtKB-KW"/>
</dbReference>
<feature type="domain" description="ABC3 transporter permease C-terminal" evidence="15">
    <location>
        <begin position="210"/>
        <end position="329"/>
    </location>
</feature>
<feature type="transmembrane region" description="Helical" evidence="14">
    <location>
        <begin position="55"/>
        <end position="78"/>
    </location>
</feature>
<dbReference type="GO" id="GO:0005886">
    <property type="term" value="C:plasma membrane"/>
    <property type="evidence" value="ECO:0007669"/>
    <property type="project" value="UniProtKB-SubCell"/>
</dbReference>
<dbReference type="AlphaFoldDB" id="H8GNJ1"/>
<dbReference type="eggNOG" id="COG2177">
    <property type="taxonomic scope" value="Bacteria"/>
</dbReference>
<gene>
    <name evidence="17" type="ORF">Metal_1817</name>
</gene>
<sequence>MKRAVKPVKPKPQPRQEAPQNKIAGGDFFDKLHAYRDLHAHALFSSLGRLVDKPFTTALTVGVLAISIALAACFYLLVENLEQLTGTIESSNQISLFLKDSVTEAEARRLVEKISKHHEVAAIKLIGKAQALAEFKANSGLDAALDALEGNPLPVVLEVVPTPAQSNVKVLKTLQQALLQYPEVDEAQMDMQWLERMQSIIRLAERATRSISILLGFGVLFITGNTIRLELHNRREEVVIAKLVGATNRFIQRPFLYGGFWIGFLSGVAAWFIVTAIMLLLWRSVENLSLLYEGSFHLRFLDYGESVFLVLLSSGLGVTGSWAVLTYQLRQLRPE</sequence>
<dbReference type="STRING" id="686340.Metal_1817"/>
<keyword evidence="18" id="KW-1185">Reference proteome</keyword>
<keyword evidence="8 14" id="KW-0812">Transmembrane</keyword>
<dbReference type="PIRSF" id="PIRSF003097">
    <property type="entry name" value="FtsX"/>
    <property type="match status" value="1"/>
</dbReference>
<protein>
    <recommendedName>
        <fullName evidence="4 12">Cell division protein FtsX</fullName>
    </recommendedName>
</protein>
<evidence type="ECO:0000256" key="1">
    <source>
        <dbReference type="ARBA" id="ARBA00004429"/>
    </source>
</evidence>